<keyword evidence="2" id="KW-1185">Reference proteome</keyword>
<reference evidence="3" key="1">
    <citation type="submission" date="2016-06" db="UniProtKB">
        <authorList>
            <consortium name="WormBaseParasite"/>
        </authorList>
    </citation>
    <scope>IDENTIFICATION</scope>
</reference>
<name>A0A182EID4_ONCOC</name>
<evidence type="ECO:0000313" key="1">
    <source>
        <dbReference type="EMBL" id="VDK87530.1"/>
    </source>
</evidence>
<protein>
    <submittedName>
        <fullName evidence="3">Transposase</fullName>
    </submittedName>
</protein>
<dbReference type="Proteomes" id="UP000271087">
    <property type="component" value="Unassembled WGS sequence"/>
</dbReference>
<dbReference type="AlphaFoldDB" id="A0A182EID4"/>
<dbReference type="WBParaSite" id="nOo.2.0.1.t07863-RA">
    <property type="protein sequence ID" value="nOo.2.0.1.t07863-RA"/>
    <property type="gene ID" value="nOo.2.0.1.g07863"/>
</dbReference>
<accession>A0A182EID4</accession>
<organism evidence="3">
    <name type="scientific">Onchocerca ochengi</name>
    <name type="common">Filarial nematode worm</name>
    <dbReference type="NCBI Taxonomy" id="42157"/>
    <lineage>
        <taxon>Eukaryota</taxon>
        <taxon>Metazoa</taxon>
        <taxon>Ecdysozoa</taxon>
        <taxon>Nematoda</taxon>
        <taxon>Chromadorea</taxon>
        <taxon>Rhabditida</taxon>
        <taxon>Spirurina</taxon>
        <taxon>Spiruromorpha</taxon>
        <taxon>Filarioidea</taxon>
        <taxon>Onchocercidae</taxon>
        <taxon>Onchocerca</taxon>
    </lineage>
</organism>
<dbReference type="EMBL" id="UYRW01003001">
    <property type="protein sequence ID" value="VDK87530.1"/>
    <property type="molecule type" value="Genomic_DNA"/>
</dbReference>
<evidence type="ECO:0000313" key="3">
    <source>
        <dbReference type="WBParaSite" id="nOo.2.0.1.t07863-RA"/>
    </source>
</evidence>
<sequence>MWNNPMVIYFDVTISHFMAANLPSSSVDLLLYKEYPSFPVTVLDTNTRGYRLEYFPSIMHGEFGFSSPHRNRVSQRILHHRCRLNLS</sequence>
<proteinExistence type="predicted"/>
<reference evidence="1 2" key="2">
    <citation type="submission" date="2018-08" db="EMBL/GenBank/DDBJ databases">
        <authorList>
            <person name="Laetsch R D."/>
            <person name="Stevens L."/>
            <person name="Kumar S."/>
            <person name="Blaxter L. M."/>
        </authorList>
    </citation>
    <scope>NUCLEOTIDE SEQUENCE [LARGE SCALE GENOMIC DNA]</scope>
</reference>
<evidence type="ECO:0000313" key="2">
    <source>
        <dbReference type="Proteomes" id="UP000271087"/>
    </source>
</evidence>
<gene>
    <name evidence="1" type="ORF">NOO_LOCUS7863</name>
</gene>